<reference evidence="2" key="1">
    <citation type="submission" date="2020-04" db="EMBL/GenBank/DDBJ databases">
        <authorList>
            <person name="Chiriac C."/>
            <person name="Salcher M."/>
            <person name="Ghai R."/>
            <person name="Kavagutti S V."/>
        </authorList>
    </citation>
    <scope>NUCLEOTIDE SEQUENCE</scope>
</reference>
<proteinExistence type="predicted"/>
<accession>A0A6J5NG30</accession>
<name>A0A6J5NG30_9CAUD</name>
<dbReference type="EMBL" id="LR796657">
    <property type="protein sequence ID" value="CAB4157662.1"/>
    <property type="molecule type" value="Genomic_DNA"/>
</dbReference>
<evidence type="ECO:0000313" key="2">
    <source>
        <dbReference type="EMBL" id="CAB4157662.1"/>
    </source>
</evidence>
<evidence type="ECO:0000256" key="1">
    <source>
        <dbReference type="SAM" id="MobiDB-lite"/>
    </source>
</evidence>
<sequence>MSADDFADFEAGYNGAKFGAQPSQSYADDFSAEDFAPPAPEKPESNDRFPPPFSLDGIDLLTPPGFVGDVAAWIDSQCRYPRRRLAVASALTAIGNIGGLRHEDARDGVTANLLAFCVAASATGKEAVMQATTDLHIAAGVHYALQGGIKSEQEIIRNLIEHQPAYYIIDEIGIFLIKVRNAQRRGGAAYLESVFGAIMSGYSKANSRLMLNGDTKRELRKIYGSIAAKSEDDGREDQAARAKRMLKMVDEGLDRPFLSVVGFTTPGTFDQIMDGETATQGFVGRAIIVAETDNNPEERSKFRKRPMPEGLAMKLAQIFHGGNFDIMEAQGARVEYAGDRELVLTDPDASDMLEGISKWLHSYAEEMGENTGEASVAMIRRAYELIAKISFILAIPTARRTAEHVRWAFAYVRAELDAKIKLVFANDNGKDRPEEAIAARVINYIDPEKGASTRVLANRMKVKTEVLEPILAKMEAHAMIRRQDGQRKRAGKIPDIWMIV</sequence>
<organism evidence="2">
    <name type="scientific">uncultured Caudovirales phage</name>
    <dbReference type="NCBI Taxonomy" id="2100421"/>
    <lineage>
        <taxon>Viruses</taxon>
        <taxon>Duplodnaviria</taxon>
        <taxon>Heunggongvirae</taxon>
        <taxon>Uroviricota</taxon>
        <taxon>Caudoviricetes</taxon>
        <taxon>Peduoviridae</taxon>
        <taxon>Maltschvirus</taxon>
        <taxon>Maltschvirus maltsch</taxon>
    </lineage>
</organism>
<feature type="region of interest" description="Disordered" evidence="1">
    <location>
        <begin position="13"/>
        <end position="54"/>
    </location>
</feature>
<gene>
    <name evidence="2" type="ORF">UFOVP681_35</name>
</gene>
<protein>
    <submittedName>
        <fullName evidence="2">Uncharacterized protein</fullName>
    </submittedName>
</protein>